<protein>
    <submittedName>
        <fullName evidence="2">Uncharacterized protein</fullName>
    </submittedName>
</protein>
<proteinExistence type="predicted"/>
<evidence type="ECO:0000313" key="2">
    <source>
        <dbReference type="EMBL" id="KAG8630369.1"/>
    </source>
</evidence>
<organism evidence="2 3">
    <name type="scientific">Elsinoe batatas</name>
    <dbReference type="NCBI Taxonomy" id="2601811"/>
    <lineage>
        <taxon>Eukaryota</taxon>
        <taxon>Fungi</taxon>
        <taxon>Dikarya</taxon>
        <taxon>Ascomycota</taxon>
        <taxon>Pezizomycotina</taxon>
        <taxon>Dothideomycetes</taxon>
        <taxon>Dothideomycetidae</taxon>
        <taxon>Myriangiales</taxon>
        <taxon>Elsinoaceae</taxon>
        <taxon>Elsinoe</taxon>
    </lineage>
</organism>
<gene>
    <name evidence="2" type="ORF">KVT40_001988</name>
</gene>
<feature type="signal peptide" evidence="1">
    <location>
        <begin position="1"/>
        <end position="18"/>
    </location>
</feature>
<comment type="caution">
    <text evidence="2">The sequence shown here is derived from an EMBL/GenBank/DDBJ whole genome shotgun (WGS) entry which is preliminary data.</text>
</comment>
<dbReference type="EMBL" id="JAESVG020000002">
    <property type="protein sequence ID" value="KAG8630369.1"/>
    <property type="molecule type" value="Genomic_DNA"/>
</dbReference>
<dbReference type="Proteomes" id="UP000809789">
    <property type="component" value="Unassembled WGS sequence"/>
</dbReference>
<evidence type="ECO:0000313" key="3">
    <source>
        <dbReference type="Proteomes" id="UP000809789"/>
    </source>
</evidence>
<accession>A0A8K0L8C7</accession>
<keyword evidence="1" id="KW-0732">Signal</keyword>
<evidence type="ECO:0000256" key="1">
    <source>
        <dbReference type="SAM" id="SignalP"/>
    </source>
</evidence>
<keyword evidence="3" id="KW-1185">Reference proteome</keyword>
<dbReference type="OrthoDB" id="5086500at2759"/>
<name>A0A8K0L8C7_9PEZI</name>
<feature type="chain" id="PRO_5035459690" evidence="1">
    <location>
        <begin position="19"/>
        <end position="226"/>
    </location>
</feature>
<sequence>MKSSTSVVLLTAASLALAQDDYGWQFSNALSTGPTASGSFIREANTTLVLPATNNPQEGNLALWAGLGTDGNNLIQALAISLAGGTAGCVPAAGQWCIVASTLQDTQQTGTAVPASAGSKMTMHYKYNDSTLKYDQTVSLNGAVVSRLSTTSGKALGWGTAVECQSSACGTAPAHKYIDTKLVMDKADPNYVRTKGTTGAKGNMVTADGGKTWTIAEIAIEAHTYT</sequence>
<dbReference type="AlphaFoldDB" id="A0A8K0L8C7"/>
<reference evidence="2" key="1">
    <citation type="submission" date="2021-07" db="EMBL/GenBank/DDBJ databases">
        <title>Elsinoe batatas strain:CRI-CJ2 Genome sequencing and assembly.</title>
        <authorList>
            <person name="Huang L."/>
        </authorList>
    </citation>
    <scope>NUCLEOTIDE SEQUENCE</scope>
    <source>
        <strain evidence="2">CRI-CJ2</strain>
    </source>
</reference>